<proteinExistence type="predicted"/>
<sequence length="149" mass="17116">MGEPQEPDVPGESGSPERMWLYRLDAKGVYQLVEDERPLRVCGTPIRLQPAEGSEMPYVQWLDGVSGQWRDFRDDIKQEGQIEILVQALDMCLPHLDDADRKRIVDSWVTDGIPDYMLHRIMKAGQAPDEWEAILDVTEPKPPSYREPL</sequence>
<dbReference type="PROSITE" id="PS50276">
    <property type="entry name" value="PANCREATIC_HORMONE_2"/>
    <property type="match status" value="1"/>
</dbReference>
<comment type="caution">
    <text evidence="1">The sequence shown here is derived from an EMBL/GenBank/DDBJ whole genome shotgun (WGS) entry which is preliminary data.</text>
</comment>
<dbReference type="EMBL" id="VXPY01000117">
    <property type="protein sequence ID" value="MYD91815.1"/>
    <property type="molecule type" value="Genomic_DNA"/>
</dbReference>
<name>A0A6B1DYK9_9CHLR</name>
<protein>
    <submittedName>
        <fullName evidence="1">Uncharacterized protein</fullName>
    </submittedName>
</protein>
<gene>
    <name evidence="1" type="ORF">F4Y08_16030</name>
</gene>
<organism evidence="1">
    <name type="scientific">Caldilineaceae bacterium SB0662_bin_9</name>
    <dbReference type="NCBI Taxonomy" id="2605258"/>
    <lineage>
        <taxon>Bacteria</taxon>
        <taxon>Bacillati</taxon>
        <taxon>Chloroflexota</taxon>
        <taxon>Caldilineae</taxon>
        <taxon>Caldilineales</taxon>
        <taxon>Caldilineaceae</taxon>
    </lineage>
</organism>
<reference evidence="1" key="1">
    <citation type="submission" date="2019-09" db="EMBL/GenBank/DDBJ databases">
        <title>Characterisation of the sponge microbiome using genome-centric metagenomics.</title>
        <authorList>
            <person name="Engelberts J.P."/>
            <person name="Robbins S.J."/>
            <person name="De Goeij J.M."/>
            <person name="Aranda M."/>
            <person name="Bell S.C."/>
            <person name="Webster N.S."/>
        </authorList>
    </citation>
    <scope>NUCLEOTIDE SEQUENCE</scope>
    <source>
        <strain evidence="1">SB0662_bin_9</strain>
    </source>
</reference>
<accession>A0A6B1DYK9</accession>
<evidence type="ECO:0000313" key="1">
    <source>
        <dbReference type="EMBL" id="MYD91815.1"/>
    </source>
</evidence>
<dbReference type="AlphaFoldDB" id="A0A6B1DYK9"/>